<name>A0A7W5A404_9ACTN</name>
<proteinExistence type="predicted"/>
<evidence type="ECO:0000313" key="3">
    <source>
        <dbReference type="EMBL" id="MBB3089070.1"/>
    </source>
</evidence>
<dbReference type="AlphaFoldDB" id="A0A7W5A404"/>
<gene>
    <name evidence="3" type="ORF">FHS12_002016</name>
</gene>
<accession>A0A7W5A404</accession>
<feature type="region of interest" description="Disordered" evidence="1">
    <location>
        <begin position="39"/>
        <end position="66"/>
    </location>
</feature>
<dbReference type="SUPFAM" id="SSF69322">
    <property type="entry name" value="Tricorn protease domain 2"/>
    <property type="match status" value="1"/>
</dbReference>
<feature type="chain" id="PRO_5038600043" evidence="2">
    <location>
        <begin position="25"/>
        <end position="465"/>
    </location>
</feature>
<keyword evidence="2" id="KW-0732">Signal</keyword>
<sequence>MVRRSAVAIALLALVAGVSPFAAAGSAAGTAMPPNPYAGPDGTWNMHGDAGASDTTPFAGPGARPSPAQPVTLPAVCPTILSGADGMVQALCTEYVDRAPSLYLLDPTTLLPVARRHLSAGSLLGGVYAYIDDESRLVTVDGSGSLLWLAHSRSLLGWSIDVEREVPIPLPDGDAVTTVGPGYDANVWFATAQGRAGYATPEGDVVTTSLGAGEEKVANSISSAPSGVAVTTDHATYLLRADGDADEVETVWRQAYDRGVARKPGQLSHGSGSTPTFFGERTGADLVVITDNASPRENLLVYRARDGREVCRLPILTDDSSGTENSPVAWGDSVYIASTYGYPYPAQATEDAGVSVPAEADFVGGMERIDVDEQNGTCESVWRNEVPSAAVPRLSRGENVLYTVTRRGIAPTWRVARIDPADGELLSETFLGLGPLANTLQMVGTILPDGTLLQGTLSGLVAVRR</sequence>
<dbReference type="RefSeq" id="WP_183544776.1">
    <property type="nucleotide sequence ID" value="NZ_BMQT01000002.1"/>
</dbReference>
<feature type="signal peptide" evidence="2">
    <location>
        <begin position="1"/>
        <end position="24"/>
    </location>
</feature>
<evidence type="ECO:0000256" key="1">
    <source>
        <dbReference type="SAM" id="MobiDB-lite"/>
    </source>
</evidence>
<reference evidence="3 4" key="1">
    <citation type="submission" date="2020-08" db="EMBL/GenBank/DDBJ databases">
        <title>Genomic Encyclopedia of Type Strains, Phase III (KMG-III): the genomes of soil and plant-associated and newly described type strains.</title>
        <authorList>
            <person name="Whitman W."/>
        </authorList>
    </citation>
    <scope>NUCLEOTIDE SEQUENCE [LARGE SCALE GENOMIC DNA]</scope>
    <source>
        <strain evidence="3 4">CECT 3302</strain>
    </source>
</reference>
<dbReference type="Proteomes" id="UP000577707">
    <property type="component" value="Unassembled WGS sequence"/>
</dbReference>
<dbReference type="EMBL" id="JACHXG010000004">
    <property type="protein sequence ID" value="MBB3089070.1"/>
    <property type="molecule type" value="Genomic_DNA"/>
</dbReference>
<protein>
    <submittedName>
        <fullName evidence="3">Uncharacterized protein</fullName>
    </submittedName>
</protein>
<comment type="caution">
    <text evidence="3">The sequence shown here is derived from an EMBL/GenBank/DDBJ whole genome shotgun (WGS) entry which is preliminary data.</text>
</comment>
<organism evidence="3 4">
    <name type="scientific">Nocardioides albus</name>
    <dbReference type="NCBI Taxonomy" id="1841"/>
    <lineage>
        <taxon>Bacteria</taxon>
        <taxon>Bacillati</taxon>
        <taxon>Actinomycetota</taxon>
        <taxon>Actinomycetes</taxon>
        <taxon>Propionibacteriales</taxon>
        <taxon>Nocardioidaceae</taxon>
        <taxon>Nocardioides</taxon>
    </lineage>
</organism>
<keyword evidence="4" id="KW-1185">Reference proteome</keyword>
<evidence type="ECO:0000313" key="4">
    <source>
        <dbReference type="Proteomes" id="UP000577707"/>
    </source>
</evidence>
<evidence type="ECO:0000256" key="2">
    <source>
        <dbReference type="SAM" id="SignalP"/>
    </source>
</evidence>